<keyword evidence="6" id="KW-0805">Transcription regulation</keyword>
<evidence type="ECO:0000256" key="5">
    <source>
        <dbReference type="ARBA" id="ARBA00022833"/>
    </source>
</evidence>
<evidence type="ECO:0000256" key="3">
    <source>
        <dbReference type="ARBA" id="ARBA00022737"/>
    </source>
</evidence>
<evidence type="ECO:0000256" key="2">
    <source>
        <dbReference type="ARBA" id="ARBA00022723"/>
    </source>
</evidence>
<dbReference type="GO" id="GO:0005634">
    <property type="term" value="C:nucleus"/>
    <property type="evidence" value="ECO:0007669"/>
    <property type="project" value="UniProtKB-SubCell"/>
</dbReference>
<reference evidence="12" key="1">
    <citation type="journal article" date="2020" name="Stud. Mycol.">
        <title>101 Dothideomycetes genomes: a test case for predicting lifestyles and emergence of pathogens.</title>
        <authorList>
            <person name="Haridas S."/>
            <person name="Albert R."/>
            <person name="Binder M."/>
            <person name="Bloem J."/>
            <person name="Labutti K."/>
            <person name="Salamov A."/>
            <person name="Andreopoulos B."/>
            <person name="Baker S."/>
            <person name="Barry K."/>
            <person name="Bills G."/>
            <person name="Bluhm B."/>
            <person name="Cannon C."/>
            <person name="Castanera R."/>
            <person name="Culley D."/>
            <person name="Daum C."/>
            <person name="Ezra D."/>
            <person name="Gonzalez J."/>
            <person name="Henrissat B."/>
            <person name="Kuo A."/>
            <person name="Liang C."/>
            <person name="Lipzen A."/>
            <person name="Lutzoni F."/>
            <person name="Magnuson J."/>
            <person name="Mondo S."/>
            <person name="Nolan M."/>
            <person name="Ohm R."/>
            <person name="Pangilinan J."/>
            <person name="Park H.-J."/>
            <person name="Ramirez L."/>
            <person name="Alfaro M."/>
            <person name="Sun H."/>
            <person name="Tritt A."/>
            <person name="Yoshinaga Y."/>
            <person name="Zwiers L.-H."/>
            <person name="Turgeon B."/>
            <person name="Goodwin S."/>
            <person name="Spatafora J."/>
            <person name="Crous P."/>
            <person name="Grigoriev I."/>
        </authorList>
    </citation>
    <scope>NUCLEOTIDE SEQUENCE</scope>
    <source>
        <strain evidence="12">HMLAC05119</strain>
    </source>
</reference>
<evidence type="ECO:0000256" key="9">
    <source>
        <dbReference type="PROSITE-ProRule" id="PRU00094"/>
    </source>
</evidence>
<dbReference type="PANTHER" id="PTHR10071">
    <property type="entry name" value="TRANSCRIPTION FACTOR GATA FAMILY MEMBER"/>
    <property type="match status" value="1"/>
</dbReference>
<dbReference type="PRINTS" id="PR00619">
    <property type="entry name" value="GATAZNFINGER"/>
</dbReference>
<keyword evidence="2" id="KW-0479">Metal-binding</keyword>
<evidence type="ECO:0000259" key="11">
    <source>
        <dbReference type="PROSITE" id="PS50114"/>
    </source>
</evidence>
<evidence type="ECO:0000256" key="10">
    <source>
        <dbReference type="SAM" id="MobiDB-lite"/>
    </source>
</evidence>
<evidence type="ECO:0000313" key="12">
    <source>
        <dbReference type="EMBL" id="KAF1919664.1"/>
    </source>
</evidence>
<proteinExistence type="predicted"/>
<evidence type="ECO:0000313" key="13">
    <source>
        <dbReference type="Proteomes" id="UP000800096"/>
    </source>
</evidence>
<keyword evidence="4 9" id="KW-0863">Zinc-finger</keyword>
<accession>A0A6A5QYB9</accession>
<dbReference type="FunFam" id="3.30.50.10:FF:000039">
    <property type="entry name" value="Siderophore transcription factor SreA"/>
    <property type="match status" value="1"/>
</dbReference>
<dbReference type="InterPro" id="IPR039355">
    <property type="entry name" value="Transcription_factor_GATA"/>
</dbReference>
<dbReference type="GO" id="GO:0008270">
    <property type="term" value="F:zinc ion binding"/>
    <property type="evidence" value="ECO:0007669"/>
    <property type="project" value="UniProtKB-KW"/>
</dbReference>
<dbReference type="InterPro" id="IPR013088">
    <property type="entry name" value="Znf_NHR/GATA"/>
</dbReference>
<keyword evidence="13" id="KW-1185">Reference proteome</keyword>
<dbReference type="GO" id="GO:0000981">
    <property type="term" value="F:DNA-binding transcription factor activity, RNA polymerase II-specific"/>
    <property type="evidence" value="ECO:0007669"/>
    <property type="project" value="TreeGrafter"/>
</dbReference>
<keyword evidence="8" id="KW-0539">Nucleus</keyword>
<organism evidence="12 13">
    <name type="scientific">Ampelomyces quisqualis</name>
    <name type="common">Powdery mildew agent</name>
    <dbReference type="NCBI Taxonomy" id="50730"/>
    <lineage>
        <taxon>Eukaryota</taxon>
        <taxon>Fungi</taxon>
        <taxon>Dikarya</taxon>
        <taxon>Ascomycota</taxon>
        <taxon>Pezizomycotina</taxon>
        <taxon>Dothideomycetes</taxon>
        <taxon>Pleosporomycetidae</taxon>
        <taxon>Pleosporales</taxon>
        <taxon>Pleosporineae</taxon>
        <taxon>Phaeosphaeriaceae</taxon>
        <taxon>Ampelomyces</taxon>
    </lineage>
</organism>
<protein>
    <recommendedName>
        <fullName evidence="11">GATA-type domain-containing protein</fullName>
    </recommendedName>
</protein>
<evidence type="ECO:0000256" key="4">
    <source>
        <dbReference type="ARBA" id="ARBA00022771"/>
    </source>
</evidence>
<feature type="region of interest" description="Disordered" evidence="10">
    <location>
        <begin position="212"/>
        <end position="234"/>
    </location>
</feature>
<dbReference type="GO" id="GO:0045944">
    <property type="term" value="P:positive regulation of transcription by RNA polymerase II"/>
    <property type="evidence" value="ECO:0007669"/>
    <property type="project" value="TreeGrafter"/>
</dbReference>
<evidence type="ECO:0000256" key="6">
    <source>
        <dbReference type="ARBA" id="ARBA00023015"/>
    </source>
</evidence>
<feature type="compositionally biased region" description="Polar residues" evidence="10">
    <location>
        <begin position="126"/>
        <end position="141"/>
    </location>
</feature>
<dbReference type="EMBL" id="ML979133">
    <property type="protein sequence ID" value="KAF1919664.1"/>
    <property type="molecule type" value="Genomic_DNA"/>
</dbReference>
<evidence type="ECO:0000256" key="1">
    <source>
        <dbReference type="ARBA" id="ARBA00004123"/>
    </source>
</evidence>
<dbReference type="PROSITE" id="PS00344">
    <property type="entry name" value="GATA_ZN_FINGER_1"/>
    <property type="match status" value="2"/>
</dbReference>
<keyword evidence="7" id="KW-0804">Transcription</keyword>
<dbReference type="PROSITE" id="PS50114">
    <property type="entry name" value="GATA_ZN_FINGER_2"/>
    <property type="match status" value="2"/>
</dbReference>
<dbReference type="Gene3D" id="3.30.50.10">
    <property type="entry name" value="Erythroid Transcription Factor GATA-1, subunit A"/>
    <property type="match status" value="2"/>
</dbReference>
<feature type="compositionally biased region" description="Low complexity" evidence="10">
    <location>
        <begin position="219"/>
        <end position="234"/>
    </location>
</feature>
<evidence type="ECO:0000256" key="8">
    <source>
        <dbReference type="ARBA" id="ARBA00023242"/>
    </source>
</evidence>
<dbReference type="PANTHER" id="PTHR10071:SF335">
    <property type="entry name" value="IRON-SENSING TRANSCRIPTIONAL REPRESSOR-RELATED"/>
    <property type="match status" value="1"/>
</dbReference>
<feature type="region of interest" description="Disordered" evidence="10">
    <location>
        <begin position="293"/>
        <end position="326"/>
    </location>
</feature>
<gene>
    <name evidence="12" type="ORF">BDU57DRAFT_443189</name>
</gene>
<feature type="compositionally biased region" description="Polar residues" evidence="10">
    <location>
        <begin position="307"/>
        <end position="319"/>
    </location>
</feature>
<dbReference type="GO" id="GO:0000122">
    <property type="term" value="P:negative regulation of transcription by RNA polymerase II"/>
    <property type="evidence" value="ECO:0007669"/>
    <property type="project" value="TreeGrafter"/>
</dbReference>
<feature type="compositionally biased region" description="Basic and acidic residues" evidence="10">
    <location>
        <begin position="1"/>
        <end position="12"/>
    </location>
</feature>
<dbReference type="GO" id="GO:0000978">
    <property type="term" value="F:RNA polymerase II cis-regulatory region sequence-specific DNA binding"/>
    <property type="evidence" value="ECO:0007669"/>
    <property type="project" value="TreeGrafter"/>
</dbReference>
<feature type="region of interest" description="Disordered" evidence="10">
    <location>
        <begin position="1"/>
        <end position="39"/>
    </location>
</feature>
<feature type="region of interest" description="Disordered" evidence="10">
    <location>
        <begin position="51"/>
        <end position="72"/>
    </location>
</feature>
<dbReference type="SUPFAM" id="SSF57716">
    <property type="entry name" value="Glucocorticoid receptor-like (DNA-binding domain)"/>
    <property type="match status" value="2"/>
</dbReference>
<dbReference type="FunFam" id="3.30.50.10:FF:000007">
    <property type="entry name" value="Nitrogen regulatory AreA, N-terminal"/>
    <property type="match status" value="1"/>
</dbReference>
<dbReference type="AlphaFoldDB" id="A0A6A5QYB9"/>
<keyword evidence="5" id="KW-0862">Zinc</keyword>
<dbReference type="OrthoDB" id="515401at2759"/>
<feature type="domain" description="GATA-type" evidence="11">
    <location>
        <begin position="76"/>
        <end position="130"/>
    </location>
</feature>
<dbReference type="GO" id="GO:0034757">
    <property type="term" value="P:negative regulation of iron ion transport"/>
    <property type="evidence" value="ECO:0007669"/>
    <property type="project" value="UniProtKB-ARBA"/>
</dbReference>
<dbReference type="Proteomes" id="UP000800096">
    <property type="component" value="Unassembled WGS sequence"/>
</dbReference>
<comment type="subcellular location">
    <subcellularLocation>
        <location evidence="1">Nucleus</location>
    </subcellularLocation>
</comment>
<evidence type="ECO:0000256" key="7">
    <source>
        <dbReference type="ARBA" id="ARBA00023163"/>
    </source>
</evidence>
<dbReference type="GO" id="GO:0006879">
    <property type="term" value="P:intracellular iron ion homeostasis"/>
    <property type="evidence" value="ECO:0007669"/>
    <property type="project" value="UniProtKB-ARBA"/>
</dbReference>
<feature type="region of interest" description="Disordered" evidence="10">
    <location>
        <begin position="426"/>
        <end position="479"/>
    </location>
</feature>
<dbReference type="SMART" id="SM00401">
    <property type="entry name" value="ZnF_GATA"/>
    <property type="match status" value="2"/>
</dbReference>
<dbReference type="InterPro" id="IPR000679">
    <property type="entry name" value="Znf_GATA"/>
</dbReference>
<keyword evidence="3" id="KW-0677">Repeat</keyword>
<sequence length="479" mass="50703">MAESLRRLNQAHDHHHASRKATPSHAQQPAQPSTEAQPEIYHSLEDAKPILIGPATPATSPASPLPPSSVTGASAPISGQVCSNCRTTQTPLWRRSPTGETICNACGLYLKARNQHRPVNLKRNTSTQPNVQVQQAPTPCQENKERTSPENVAACPKVATYVAADQMAAGTCPGGGRCNGTGGQQGCSGCPAFNNRVSKTAKFVLAQANAASNSNTPDSAGGSNAAPGPSPGGASTGAIPACQNCGTTITPLWRRDDAGNIICNACGLYFKLHNTHRPVAMKKQEIKRRKRIVPAGDGGSQAAPSVANYSPPQRASQTPAFEHSASPDSSAAIESREEYMPEPKGPLAIDFTHYYGGNAAANLHPGDLPTPSNATPNAPSLRKRSRSVTSLDCEEARSVPAHPVPHRPNAISSILNPHTEETNIDPSLAVLPKASGGPSPYSATLQEDKTAKKERLKREADAMRQELERRQKELDDLED</sequence>
<name>A0A6A5QYB9_AMPQU</name>
<dbReference type="CDD" id="cd00202">
    <property type="entry name" value="ZnF_GATA"/>
    <property type="match status" value="2"/>
</dbReference>
<feature type="compositionally biased region" description="Polar residues" evidence="10">
    <location>
        <begin position="24"/>
        <end position="36"/>
    </location>
</feature>
<feature type="domain" description="GATA-type" evidence="11">
    <location>
        <begin position="242"/>
        <end position="289"/>
    </location>
</feature>
<feature type="compositionally biased region" description="Basic and acidic residues" evidence="10">
    <location>
        <begin position="446"/>
        <end position="479"/>
    </location>
</feature>
<feature type="region of interest" description="Disordered" evidence="10">
    <location>
        <begin position="126"/>
        <end position="147"/>
    </location>
</feature>
<feature type="region of interest" description="Disordered" evidence="10">
    <location>
        <begin position="363"/>
        <end position="386"/>
    </location>
</feature>
<dbReference type="Pfam" id="PF00320">
    <property type="entry name" value="GATA"/>
    <property type="match status" value="2"/>
</dbReference>